<proteinExistence type="predicted"/>
<accession>A0ACD4D9P1</accession>
<evidence type="ECO:0000313" key="1">
    <source>
        <dbReference type="EMBL" id="UXN62448.1"/>
    </source>
</evidence>
<reference evidence="1" key="1">
    <citation type="submission" date="2022-09" db="EMBL/GenBank/DDBJ databases">
        <title>Interaction between co-microsymbionts with complementary sets of symbiotic genes in legume-rhizobium systems.</title>
        <authorList>
            <person name="Safronova V."/>
            <person name="Sazanova A."/>
            <person name="Afonin A."/>
            <person name="Chirak E."/>
        </authorList>
    </citation>
    <scope>NUCLEOTIDE SEQUENCE</scope>
    <source>
        <strain evidence="1">A18/3m</strain>
    </source>
</reference>
<evidence type="ECO:0000313" key="2">
    <source>
        <dbReference type="Proteomes" id="UP001061991"/>
    </source>
</evidence>
<name>A0ACD4D9P1_9HYPH</name>
<keyword evidence="2" id="KW-1185">Reference proteome</keyword>
<protein>
    <submittedName>
        <fullName evidence="1">Uncharacterized protein</fullName>
    </submittedName>
</protein>
<dbReference type="Proteomes" id="UP001061991">
    <property type="component" value="Chromosome"/>
</dbReference>
<gene>
    <name evidence="1" type="ORF">N8E88_20965</name>
</gene>
<sequence length="94" mass="10947">MDFRRISTSRLNPERDFAIKVYDEGNKTVAKVHSPEHGWGPQVDVERAIATADQQGKMDYDYVVIDDDGLWKEKWGNLEDWDERLVKIEGLPKK</sequence>
<dbReference type="EMBL" id="CP104973">
    <property type="protein sequence ID" value="UXN62448.1"/>
    <property type="molecule type" value="Genomic_DNA"/>
</dbReference>
<organism evidence="1 2">
    <name type="scientific">Phyllobacterium zundukense</name>
    <dbReference type="NCBI Taxonomy" id="1867719"/>
    <lineage>
        <taxon>Bacteria</taxon>
        <taxon>Pseudomonadati</taxon>
        <taxon>Pseudomonadota</taxon>
        <taxon>Alphaproteobacteria</taxon>
        <taxon>Hyphomicrobiales</taxon>
        <taxon>Phyllobacteriaceae</taxon>
        <taxon>Phyllobacterium</taxon>
    </lineage>
</organism>